<dbReference type="RefSeq" id="XP_040685227.1">
    <property type="nucleotide sequence ID" value="XM_040836558.1"/>
</dbReference>
<sequence>MSDRVQNSLSHTLTASSSSSSYSTRPFESIEPISQNTTKSSHRLSAKLLRSKSPIPIDIPDRREPNTSDPLYQTMSRSYPSASTSADMPRRSASPVRSPQSPTSPRHSRNQRDSRSHHSRRSSDDYRRYRGTVNHYGRHSNDWLFGGFSLRDTVRDGVERLRHHGRHDEKES</sequence>
<keyword evidence="3" id="KW-1185">Reference proteome</keyword>
<dbReference type="EMBL" id="KV878216">
    <property type="protein sequence ID" value="OJJ31550.1"/>
    <property type="molecule type" value="Genomic_DNA"/>
</dbReference>
<dbReference type="VEuPathDB" id="FungiDB:ASPWEDRAFT_45503"/>
<evidence type="ECO:0000256" key="1">
    <source>
        <dbReference type="SAM" id="MobiDB-lite"/>
    </source>
</evidence>
<feature type="compositionally biased region" description="Low complexity" evidence="1">
    <location>
        <begin position="8"/>
        <end position="24"/>
    </location>
</feature>
<evidence type="ECO:0000313" key="3">
    <source>
        <dbReference type="Proteomes" id="UP000184383"/>
    </source>
</evidence>
<organism evidence="2 3">
    <name type="scientific">Aspergillus wentii DTO 134E9</name>
    <dbReference type="NCBI Taxonomy" id="1073089"/>
    <lineage>
        <taxon>Eukaryota</taxon>
        <taxon>Fungi</taxon>
        <taxon>Dikarya</taxon>
        <taxon>Ascomycota</taxon>
        <taxon>Pezizomycotina</taxon>
        <taxon>Eurotiomycetes</taxon>
        <taxon>Eurotiomycetidae</taxon>
        <taxon>Eurotiales</taxon>
        <taxon>Aspergillaceae</taxon>
        <taxon>Aspergillus</taxon>
        <taxon>Aspergillus subgen. Cremei</taxon>
    </lineage>
</organism>
<feature type="compositionally biased region" description="Polar residues" evidence="1">
    <location>
        <begin position="95"/>
        <end position="105"/>
    </location>
</feature>
<evidence type="ECO:0000313" key="2">
    <source>
        <dbReference type="EMBL" id="OJJ31550.1"/>
    </source>
</evidence>
<dbReference type="Proteomes" id="UP000184383">
    <property type="component" value="Unassembled WGS sequence"/>
</dbReference>
<feature type="compositionally biased region" description="Basic and acidic residues" evidence="1">
    <location>
        <begin position="110"/>
        <end position="128"/>
    </location>
</feature>
<proteinExistence type="predicted"/>
<dbReference type="GeneID" id="63752406"/>
<dbReference type="OrthoDB" id="5089392at2759"/>
<gene>
    <name evidence="2" type="ORF">ASPWEDRAFT_45503</name>
</gene>
<dbReference type="AlphaFoldDB" id="A0A1L9R9F6"/>
<feature type="region of interest" description="Disordered" evidence="1">
    <location>
        <begin position="1"/>
        <end position="129"/>
    </location>
</feature>
<reference evidence="3" key="1">
    <citation type="journal article" date="2017" name="Genome Biol.">
        <title>Comparative genomics reveals high biological diversity and specific adaptations in the industrially and medically important fungal genus Aspergillus.</title>
        <authorList>
            <person name="de Vries R.P."/>
            <person name="Riley R."/>
            <person name="Wiebenga A."/>
            <person name="Aguilar-Osorio G."/>
            <person name="Amillis S."/>
            <person name="Uchima C.A."/>
            <person name="Anderluh G."/>
            <person name="Asadollahi M."/>
            <person name="Askin M."/>
            <person name="Barry K."/>
            <person name="Battaglia E."/>
            <person name="Bayram O."/>
            <person name="Benocci T."/>
            <person name="Braus-Stromeyer S.A."/>
            <person name="Caldana C."/>
            <person name="Canovas D."/>
            <person name="Cerqueira G.C."/>
            <person name="Chen F."/>
            <person name="Chen W."/>
            <person name="Choi C."/>
            <person name="Clum A."/>
            <person name="Dos Santos R.A."/>
            <person name="Damasio A.R."/>
            <person name="Diallinas G."/>
            <person name="Emri T."/>
            <person name="Fekete E."/>
            <person name="Flipphi M."/>
            <person name="Freyberg S."/>
            <person name="Gallo A."/>
            <person name="Gournas C."/>
            <person name="Habgood R."/>
            <person name="Hainaut M."/>
            <person name="Harispe M.L."/>
            <person name="Henrissat B."/>
            <person name="Hilden K.S."/>
            <person name="Hope R."/>
            <person name="Hossain A."/>
            <person name="Karabika E."/>
            <person name="Karaffa L."/>
            <person name="Karanyi Z."/>
            <person name="Krasevec N."/>
            <person name="Kuo A."/>
            <person name="Kusch H."/>
            <person name="LaButti K."/>
            <person name="Lagendijk E.L."/>
            <person name="Lapidus A."/>
            <person name="Levasseur A."/>
            <person name="Lindquist E."/>
            <person name="Lipzen A."/>
            <person name="Logrieco A.F."/>
            <person name="MacCabe A."/>
            <person name="Maekelae M.R."/>
            <person name="Malavazi I."/>
            <person name="Melin P."/>
            <person name="Meyer V."/>
            <person name="Mielnichuk N."/>
            <person name="Miskei M."/>
            <person name="Molnar A.P."/>
            <person name="Mule G."/>
            <person name="Ngan C.Y."/>
            <person name="Orejas M."/>
            <person name="Orosz E."/>
            <person name="Ouedraogo J.P."/>
            <person name="Overkamp K.M."/>
            <person name="Park H.-S."/>
            <person name="Perrone G."/>
            <person name="Piumi F."/>
            <person name="Punt P.J."/>
            <person name="Ram A.F."/>
            <person name="Ramon A."/>
            <person name="Rauscher S."/>
            <person name="Record E."/>
            <person name="Riano-Pachon D.M."/>
            <person name="Robert V."/>
            <person name="Roehrig J."/>
            <person name="Ruller R."/>
            <person name="Salamov A."/>
            <person name="Salih N.S."/>
            <person name="Samson R.A."/>
            <person name="Sandor E."/>
            <person name="Sanguinetti M."/>
            <person name="Schuetze T."/>
            <person name="Sepcic K."/>
            <person name="Shelest E."/>
            <person name="Sherlock G."/>
            <person name="Sophianopoulou V."/>
            <person name="Squina F.M."/>
            <person name="Sun H."/>
            <person name="Susca A."/>
            <person name="Todd R.B."/>
            <person name="Tsang A."/>
            <person name="Unkles S.E."/>
            <person name="van de Wiele N."/>
            <person name="van Rossen-Uffink D."/>
            <person name="Oliveira J.V."/>
            <person name="Vesth T.C."/>
            <person name="Visser J."/>
            <person name="Yu J.-H."/>
            <person name="Zhou M."/>
            <person name="Andersen M.R."/>
            <person name="Archer D.B."/>
            <person name="Baker S.E."/>
            <person name="Benoit I."/>
            <person name="Brakhage A.A."/>
            <person name="Braus G.H."/>
            <person name="Fischer R."/>
            <person name="Frisvad J.C."/>
            <person name="Goldman G.H."/>
            <person name="Houbraken J."/>
            <person name="Oakley B."/>
            <person name="Pocsi I."/>
            <person name="Scazzocchio C."/>
            <person name="Seiboth B."/>
            <person name="vanKuyk P.A."/>
            <person name="Wortman J."/>
            <person name="Dyer P.S."/>
            <person name="Grigoriev I.V."/>
        </authorList>
    </citation>
    <scope>NUCLEOTIDE SEQUENCE [LARGE SCALE GENOMIC DNA]</scope>
    <source>
        <strain evidence="3">DTO 134E9</strain>
    </source>
</reference>
<protein>
    <submittedName>
        <fullName evidence="2">Uncharacterized protein</fullName>
    </submittedName>
</protein>
<accession>A0A1L9R9F6</accession>
<feature type="compositionally biased region" description="Polar residues" evidence="1">
    <location>
        <begin position="67"/>
        <end position="86"/>
    </location>
</feature>
<name>A0A1L9R9F6_ASPWE</name>